<name>A0ABQ3UFR7_9CHLR</name>
<evidence type="ECO:0008006" key="3">
    <source>
        <dbReference type="Google" id="ProtNLM"/>
    </source>
</evidence>
<gene>
    <name evidence="1" type="ORF">KSB_00450</name>
</gene>
<protein>
    <recommendedName>
        <fullName evidence="3">SCP domain-containing protein</fullName>
    </recommendedName>
</protein>
<dbReference type="Proteomes" id="UP000654345">
    <property type="component" value="Unassembled WGS sequence"/>
</dbReference>
<dbReference type="EMBL" id="BNJG01000001">
    <property type="protein sequence ID" value="GHO51570.1"/>
    <property type="molecule type" value="Genomic_DNA"/>
</dbReference>
<dbReference type="Gene3D" id="3.40.33.10">
    <property type="entry name" value="CAP"/>
    <property type="match status" value="1"/>
</dbReference>
<evidence type="ECO:0000313" key="1">
    <source>
        <dbReference type="EMBL" id="GHO51570.1"/>
    </source>
</evidence>
<comment type="caution">
    <text evidence="1">The sequence shown here is derived from an EMBL/GenBank/DDBJ whole genome shotgun (WGS) entry which is preliminary data.</text>
</comment>
<evidence type="ECO:0000313" key="2">
    <source>
        <dbReference type="Proteomes" id="UP000654345"/>
    </source>
</evidence>
<accession>A0ABQ3UFR7</accession>
<reference evidence="1 2" key="1">
    <citation type="journal article" date="2021" name="Int. J. Syst. Evol. Microbiol.">
        <title>Reticulibacter mediterranei gen. nov., sp. nov., within the new family Reticulibacteraceae fam. nov., and Ktedonospora formicarum gen. nov., sp. nov., Ktedonobacter robiniae sp. nov., Dictyobacter formicarum sp. nov. and Dictyobacter arantiisoli sp. nov., belonging to the class Ktedonobacteria.</title>
        <authorList>
            <person name="Yabe S."/>
            <person name="Zheng Y."/>
            <person name="Wang C.M."/>
            <person name="Sakai Y."/>
            <person name="Abe K."/>
            <person name="Yokota A."/>
            <person name="Donadio S."/>
            <person name="Cavaletti L."/>
            <person name="Monciardini P."/>
        </authorList>
    </citation>
    <scope>NUCLEOTIDE SEQUENCE [LARGE SCALE GENOMIC DNA]</scope>
    <source>
        <strain evidence="1 2">SOSP1-30</strain>
    </source>
</reference>
<keyword evidence="2" id="KW-1185">Reference proteome</keyword>
<sequence>MFHCGFSHTCPDGLDQCQRIANEGFAGYSDCGENIGEAGPSSPPWTNVYAVHMSMVNEPPTGWHRIHLFSTTLHRIGIGIYVDPSGWVWFTEDMVS</sequence>
<proteinExistence type="predicted"/>
<organism evidence="1 2">
    <name type="scientific">Ktedonobacter robiniae</name>
    <dbReference type="NCBI Taxonomy" id="2778365"/>
    <lineage>
        <taxon>Bacteria</taxon>
        <taxon>Bacillati</taxon>
        <taxon>Chloroflexota</taxon>
        <taxon>Ktedonobacteria</taxon>
        <taxon>Ktedonobacterales</taxon>
        <taxon>Ktedonobacteraceae</taxon>
        <taxon>Ktedonobacter</taxon>
    </lineage>
</organism>
<dbReference type="InterPro" id="IPR035940">
    <property type="entry name" value="CAP_sf"/>
</dbReference>